<dbReference type="RefSeq" id="WP_202241867.1">
    <property type="nucleotide sequence ID" value="NZ_JAESIY010000001.1"/>
</dbReference>
<gene>
    <name evidence="2" type="ORF">JL102_01300</name>
</gene>
<dbReference type="Proteomes" id="UP000659388">
    <property type="component" value="Unassembled WGS sequence"/>
</dbReference>
<keyword evidence="3" id="KW-1185">Reference proteome</keyword>
<name>A0A937F611_9BACT</name>
<organism evidence="2 3">
    <name type="scientific">Fulvivirga sediminis</name>
    <dbReference type="NCBI Taxonomy" id="2803949"/>
    <lineage>
        <taxon>Bacteria</taxon>
        <taxon>Pseudomonadati</taxon>
        <taxon>Bacteroidota</taxon>
        <taxon>Cytophagia</taxon>
        <taxon>Cytophagales</taxon>
        <taxon>Fulvivirgaceae</taxon>
        <taxon>Fulvivirga</taxon>
    </lineage>
</organism>
<evidence type="ECO:0000256" key="1">
    <source>
        <dbReference type="SAM" id="SignalP"/>
    </source>
</evidence>
<sequence length="391" mass="43148">MVKYCYFNIIFLFFSVYNIASAQINYTSKNNYSGNWEDQATWSSKGGWNGAPARPGNPTNNNAGEINVYGYIRSANTLSVESANPKINIYDTLYVDGDLNLGSGASIEIHSNGLLIVTGSYTSYGGFKSNNNGRVVVLGDLNINDGTAVTTSPTFYIFGNLNNNNGTIGDGNNTCATSWWGTPTCNPTDYTATEGDLYNDDKPLYDFVRNGGVLPIEVSNFVASVKNNTVSLTWSTLTERNFDHFVIERSINSIEFQEIGYLRGNGNSTEEIDYAWTDYATAKGVSYYRLKAVDFDGASQYHGLVRVNCETQDLNYQLYPNPVTNRSITVKSTQPLSKLVMVSSNGYKVDIAIDSDGYVNEISLPQNIAKGYYIVQLTFSNELVTQKILIN</sequence>
<dbReference type="InterPro" id="IPR026444">
    <property type="entry name" value="Secre_tail"/>
</dbReference>
<dbReference type="EMBL" id="JAESIY010000001">
    <property type="protein sequence ID" value="MBL3654748.1"/>
    <property type="molecule type" value="Genomic_DNA"/>
</dbReference>
<dbReference type="AlphaFoldDB" id="A0A937F611"/>
<evidence type="ECO:0000313" key="2">
    <source>
        <dbReference type="EMBL" id="MBL3654748.1"/>
    </source>
</evidence>
<evidence type="ECO:0000313" key="3">
    <source>
        <dbReference type="Proteomes" id="UP000659388"/>
    </source>
</evidence>
<dbReference type="Gene3D" id="2.60.40.10">
    <property type="entry name" value="Immunoglobulins"/>
    <property type="match status" value="1"/>
</dbReference>
<protein>
    <submittedName>
        <fullName evidence="2">T9SS type A sorting domain-containing protein</fullName>
    </submittedName>
</protein>
<comment type="caution">
    <text evidence="2">The sequence shown here is derived from an EMBL/GenBank/DDBJ whole genome shotgun (WGS) entry which is preliminary data.</text>
</comment>
<feature type="chain" id="PRO_5037504918" evidence="1">
    <location>
        <begin position="23"/>
        <end position="391"/>
    </location>
</feature>
<dbReference type="InterPro" id="IPR013783">
    <property type="entry name" value="Ig-like_fold"/>
</dbReference>
<keyword evidence="1" id="KW-0732">Signal</keyword>
<dbReference type="NCBIfam" id="TIGR04183">
    <property type="entry name" value="Por_Secre_tail"/>
    <property type="match status" value="1"/>
</dbReference>
<proteinExistence type="predicted"/>
<accession>A0A937F611</accession>
<reference evidence="2" key="1">
    <citation type="submission" date="2021-01" db="EMBL/GenBank/DDBJ databases">
        <title>Fulvivirga kasyanovii gen. nov., sp nov., a novel member of the phylum Bacteroidetes isolated from seawater in a mussel farm.</title>
        <authorList>
            <person name="Zhao L.-H."/>
            <person name="Wang Z.-J."/>
        </authorList>
    </citation>
    <scope>NUCLEOTIDE SEQUENCE</scope>
    <source>
        <strain evidence="2">2943</strain>
    </source>
</reference>
<feature type="signal peptide" evidence="1">
    <location>
        <begin position="1"/>
        <end position="22"/>
    </location>
</feature>